<organism evidence="3">
    <name type="scientific">Gongylonema pulchrum</name>
    <dbReference type="NCBI Taxonomy" id="637853"/>
    <lineage>
        <taxon>Eukaryota</taxon>
        <taxon>Metazoa</taxon>
        <taxon>Ecdysozoa</taxon>
        <taxon>Nematoda</taxon>
        <taxon>Chromadorea</taxon>
        <taxon>Rhabditida</taxon>
        <taxon>Spirurina</taxon>
        <taxon>Spiruromorpha</taxon>
        <taxon>Spiruroidea</taxon>
        <taxon>Gongylonematidae</taxon>
        <taxon>Gongylonema</taxon>
    </lineage>
</organism>
<dbReference type="SUPFAM" id="SSF56112">
    <property type="entry name" value="Protein kinase-like (PK-like)"/>
    <property type="match status" value="1"/>
</dbReference>
<reference evidence="1 2" key="2">
    <citation type="submission" date="2018-11" db="EMBL/GenBank/DDBJ databases">
        <authorList>
            <consortium name="Pathogen Informatics"/>
        </authorList>
    </citation>
    <scope>NUCLEOTIDE SEQUENCE [LARGE SCALE GENOMIC DNA]</scope>
</reference>
<protein>
    <submittedName>
        <fullName evidence="3">APH domain-containing protein</fullName>
    </submittedName>
</protein>
<dbReference type="PANTHER" id="PTHR23020">
    <property type="entry name" value="UNCHARACTERIZED NUCLEAR HORMONE RECEPTOR-RELATED"/>
    <property type="match status" value="1"/>
</dbReference>
<dbReference type="Proteomes" id="UP000271098">
    <property type="component" value="Unassembled WGS sequence"/>
</dbReference>
<evidence type="ECO:0000313" key="3">
    <source>
        <dbReference type="WBParaSite" id="GPUH_0002373001-mRNA-1"/>
    </source>
</evidence>
<reference evidence="3" key="1">
    <citation type="submission" date="2016-06" db="UniProtKB">
        <authorList>
            <consortium name="WormBaseParasite"/>
        </authorList>
    </citation>
    <scope>IDENTIFICATION</scope>
</reference>
<dbReference type="WBParaSite" id="GPUH_0002373001-mRNA-1">
    <property type="protein sequence ID" value="GPUH_0002373001-mRNA-1"/>
    <property type="gene ID" value="GPUH_0002373001"/>
</dbReference>
<dbReference type="OrthoDB" id="5850486at2759"/>
<sequence>MINAMGKSKTSGRATDEVLLHGCLLATNMLISEDAEQIYIVDWSNAHAGSLGEDLTELICWNLSPNLRHDSLDELLEHYRYHFLKYCPERRPQDKKLKTYEKYL</sequence>
<keyword evidence="2" id="KW-1185">Reference proteome</keyword>
<dbReference type="EMBL" id="UYRT01098654">
    <property type="protein sequence ID" value="VDN41833.1"/>
    <property type="molecule type" value="Genomic_DNA"/>
</dbReference>
<gene>
    <name evidence="1" type="ORF">GPUH_LOCUS23698</name>
</gene>
<dbReference type="InterPro" id="IPR011009">
    <property type="entry name" value="Kinase-like_dom_sf"/>
</dbReference>
<dbReference type="AlphaFoldDB" id="A0A183ERV9"/>
<name>A0A183ERV9_9BILA</name>
<dbReference type="Pfam" id="PF07914">
    <property type="entry name" value="DUF1679"/>
    <property type="match status" value="1"/>
</dbReference>
<evidence type="ECO:0000313" key="1">
    <source>
        <dbReference type="EMBL" id="VDN41833.1"/>
    </source>
</evidence>
<proteinExistence type="predicted"/>
<dbReference type="InterPro" id="IPR012877">
    <property type="entry name" value="Dhs-27"/>
</dbReference>
<dbReference type="Gene3D" id="3.90.1200.10">
    <property type="match status" value="1"/>
</dbReference>
<dbReference type="PANTHER" id="PTHR23020:SF12">
    <property type="entry name" value="CHK KINASE-LIKE DOMAIN-CONTAINING PROTEIN"/>
    <property type="match status" value="1"/>
</dbReference>
<evidence type="ECO:0000313" key="2">
    <source>
        <dbReference type="Proteomes" id="UP000271098"/>
    </source>
</evidence>
<accession>A0A183ERV9</accession>
<dbReference type="InterPro" id="IPR052961">
    <property type="entry name" value="Oxido-Kinase-like_Enzymes"/>
</dbReference>